<reference evidence="1" key="1">
    <citation type="submission" date="2018-01" db="EMBL/GenBank/DDBJ databases">
        <title>An insight into the sialome of Amazonian anophelines.</title>
        <authorList>
            <person name="Ribeiro J.M."/>
            <person name="Scarpassa V."/>
            <person name="Calvo E."/>
        </authorList>
    </citation>
    <scope>NUCLEOTIDE SEQUENCE</scope>
</reference>
<accession>A0A2M4DCU3</accession>
<organism evidence="1">
    <name type="scientific">Anopheles darlingi</name>
    <name type="common">Mosquito</name>
    <dbReference type="NCBI Taxonomy" id="43151"/>
    <lineage>
        <taxon>Eukaryota</taxon>
        <taxon>Metazoa</taxon>
        <taxon>Ecdysozoa</taxon>
        <taxon>Arthropoda</taxon>
        <taxon>Hexapoda</taxon>
        <taxon>Insecta</taxon>
        <taxon>Pterygota</taxon>
        <taxon>Neoptera</taxon>
        <taxon>Endopterygota</taxon>
        <taxon>Diptera</taxon>
        <taxon>Nematocera</taxon>
        <taxon>Culicoidea</taxon>
        <taxon>Culicidae</taxon>
        <taxon>Anophelinae</taxon>
        <taxon>Anopheles</taxon>
    </lineage>
</organism>
<sequence length="89" mass="10598">MYYLCSFLYYTPGWWRSLAFAVCLGRDTVCPYILFSYIYIHVYPASRSTFLSTFKYCWHAYTLTRISVLARIRAHDYGIVLRVTETKLN</sequence>
<proteinExistence type="predicted"/>
<dbReference type="EMBL" id="GGFL01011225">
    <property type="protein sequence ID" value="MBW75403.1"/>
    <property type="molecule type" value="Transcribed_RNA"/>
</dbReference>
<name>A0A2M4DCU3_ANODA</name>
<evidence type="ECO:0000313" key="1">
    <source>
        <dbReference type="EMBL" id="MBW75403.1"/>
    </source>
</evidence>
<dbReference type="AlphaFoldDB" id="A0A2M4DCU3"/>
<protein>
    <submittedName>
        <fullName evidence="1">Putative secreted protein</fullName>
    </submittedName>
</protein>